<organism evidence="3 4">
    <name type="scientific">Pedobacter hartonius</name>
    <dbReference type="NCBI Taxonomy" id="425514"/>
    <lineage>
        <taxon>Bacteria</taxon>
        <taxon>Pseudomonadati</taxon>
        <taxon>Bacteroidota</taxon>
        <taxon>Sphingobacteriia</taxon>
        <taxon>Sphingobacteriales</taxon>
        <taxon>Sphingobacteriaceae</taxon>
        <taxon>Pedobacter</taxon>
    </lineage>
</organism>
<evidence type="ECO:0000256" key="1">
    <source>
        <dbReference type="ARBA" id="ARBA00010996"/>
    </source>
</evidence>
<dbReference type="RefSeq" id="WP_090555438.1">
    <property type="nucleotide sequence ID" value="NZ_FNRA01000002.1"/>
</dbReference>
<reference evidence="3 4" key="1">
    <citation type="submission" date="2016-10" db="EMBL/GenBank/DDBJ databases">
        <authorList>
            <person name="de Groot N.N."/>
        </authorList>
    </citation>
    <scope>NUCLEOTIDE SEQUENCE [LARGE SCALE GENOMIC DNA]</scope>
    <source>
        <strain evidence="3 4">DSM 19033</strain>
    </source>
</reference>
<dbReference type="InterPro" id="IPR003782">
    <property type="entry name" value="SCO1/SenC"/>
</dbReference>
<feature type="transmembrane region" description="Helical" evidence="2">
    <location>
        <begin position="6"/>
        <end position="26"/>
    </location>
</feature>
<evidence type="ECO:0000256" key="2">
    <source>
        <dbReference type="SAM" id="Phobius"/>
    </source>
</evidence>
<keyword evidence="4" id="KW-1185">Reference proteome</keyword>
<evidence type="ECO:0000313" key="3">
    <source>
        <dbReference type="EMBL" id="SEA20531.1"/>
    </source>
</evidence>
<dbReference type="STRING" id="425514.SAMN05443550_102287"/>
<dbReference type="InterPro" id="IPR036249">
    <property type="entry name" value="Thioredoxin-like_sf"/>
</dbReference>
<comment type="similarity">
    <text evidence="1">Belongs to the SCO1/2 family.</text>
</comment>
<sequence length="237" mass="26750">MKLAPIKKVLILVAILAVPGFLYYELVHQGKNRYKPLPFFGPKAVASTFHTFHGKKIPDTIYHKLPDFKFVNQLADTLGWSNYRGRIIVLNLFYTKGNNYAVEFANKAMGAYLQSYGTNVMIRLVGLSIDPTTDRPADLKPYAAKLGAKAGKWDLLTGDSTAVYNWINKGLFVDAHQEFDKGARKFIYSNLFVLLDPQHRIRGYYDATNQEALSKLNDEVKVLVAEELRARTAKDGD</sequence>
<dbReference type="AlphaFoldDB" id="A0A1H3ZB02"/>
<dbReference type="SUPFAM" id="SSF52833">
    <property type="entry name" value="Thioredoxin-like"/>
    <property type="match status" value="1"/>
</dbReference>
<name>A0A1H3ZB02_9SPHI</name>
<dbReference type="Gene3D" id="3.40.30.10">
    <property type="entry name" value="Glutaredoxin"/>
    <property type="match status" value="1"/>
</dbReference>
<protein>
    <submittedName>
        <fullName evidence="3">Protein SCO1/2</fullName>
    </submittedName>
</protein>
<accession>A0A1H3ZB02</accession>
<keyword evidence="2" id="KW-1133">Transmembrane helix</keyword>
<dbReference type="Proteomes" id="UP000198850">
    <property type="component" value="Unassembled WGS sequence"/>
</dbReference>
<keyword evidence="2" id="KW-0812">Transmembrane</keyword>
<dbReference type="EMBL" id="FNRA01000002">
    <property type="protein sequence ID" value="SEA20531.1"/>
    <property type="molecule type" value="Genomic_DNA"/>
</dbReference>
<keyword evidence="2" id="KW-0472">Membrane</keyword>
<dbReference type="Pfam" id="PF02630">
    <property type="entry name" value="SCO1-SenC"/>
    <property type="match status" value="1"/>
</dbReference>
<dbReference type="OrthoDB" id="9811998at2"/>
<proteinExistence type="inferred from homology"/>
<gene>
    <name evidence="3" type="ORF">SAMN05443550_102287</name>
</gene>
<evidence type="ECO:0000313" key="4">
    <source>
        <dbReference type="Proteomes" id="UP000198850"/>
    </source>
</evidence>